<proteinExistence type="predicted"/>
<dbReference type="InterPro" id="IPR036509">
    <property type="entry name" value="Met_Sox_Rdtase_MsrA_sf"/>
</dbReference>
<evidence type="ECO:0000313" key="6">
    <source>
        <dbReference type="EMBL" id="SFZ83353.1"/>
    </source>
</evidence>
<gene>
    <name evidence="6" type="ORF">MARIT_2024</name>
</gene>
<accession>A0A2H1EAX8</accession>
<keyword evidence="2 6" id="KW-0560">Oxidoreductase</keyword>
<comment type="catalytic activity">
    <reaction evidence="3">
        <text>L-methionyl-[protein] + [thioredoxin]-disulfide + H2O = L-methionyl-(S)-S-oxide-[protein] + [thioredoxin]-dithiol</text>
        <dbReference type="Rhea" id="RHEA:14217"/>
        <dbReference type="Rhea" id="RHEA-COMP:10698"/>
        <dbReference type="Rhea" id="RHEA-COMP:10700"/>
        <dbReference type="Rhea" id="RHEA-COMP:12313"/>
        <dbReference type="Rhea" id="RHEA-COMP:12315"/>
        <dbReference type="ChEBI" id="CHEBI:15377"/>
        <dbReference type="ChEBI" id="CHEBI:16044"/>
        <dbReference type="ChEBI" id="CHEBI:29950"/>
        <dbReference type="ChEBI" id="CHEBI:44120"/>
        <dbReference type="ChEBI" id="CHEBI:50058"/>
        <dbReference type="EC" id="1.8.4.11"/>
    </reaction>
</comment>
<evidence type="ECO:0000256" key="2">
    <source>
        <dbReference type="ARBA" id="ARBA00023002"/>
    </source>
</evidence>
<reference evidence="6 7" key="1">
    <citation type="submission" date="2016-11" db="EMBL/GenBank/DDBJ databases">
        <authorList>
            <person name="Jaros S."/>
            <person name="Januszkiewicz K."/>
            <person name="Wedrychowicz H."/>
        </authorList>
    </citation>
    <scope>NUCLEOTIDE SEQUENCE [LARGE SCALE GENOMIC DNA]</scope>
    <source>
        <strain evidence="6">NCIMB 2154T</strain>
    </source>
</reference>
<dbReference type="SUPFAM" id="SSF55068">
    <property type="entry name" value="Peptide methionine sulfoxide reductase"/>
    <property type="match status" value="1"/>
</dbReference>
<dbReference type="OrthoDB" id="4174719at2"/>
<evidence type="ECO:0000256" key="3">
    <source>
        <dbReference type="ARBA" id="ARBA00047806"/>
    </source>
</evidence>
<dbReference type="GO" id="GO:0033744">
    <property type="term" value="F:L-methionine:thioredoxin-disulfide S-oxidoreductase activity"/>
    <property type="evidence" value="ECO:0007669"/>
    <property type="project" value="RHEA"/>
</dbReference>
<keyword evidence="7" id="KW-1185">Reference proteome</keyword>
<dbReference type="KEGG" id="tmar:MARIT_2024"/>
<dbReference type="EMBL" id="LT634361">
    <property type="protein sequence ID" value="SFZ83353.1"/>
    <property type="molecule type" value="Genomic_DNA"/>
</dbReference>
<dbReference type="Gene3D" id="3.30.1060.10">
    <property type="entry name" value="Peptide methionine sulphoxide reductase MsrA"/>
    <property type="match status" value="1"/>
</dbReference>
<dbReference type="Pfam" id="PF01625">
    <property type="entry name" value="PMSR"/>
    <property type="match status" value="1"/>
</dbReference>
<comment type="catalytic activity">
    <reaction evidence="4">
        <text>[thioredoxin]-disulfide + L-methionine + H2O = L-methionine (S)-S-oxide + [thioredoxin]-dithiol</text>
        <dbReference type="Rhea" id="RHEA:19993"/>
        <dbReference type="Rhea" id="RHEA-COMP:10698"/>
        <dbReference type="Rhea" id="RHEA-COMP:10700"/>
        <dbReference type="ChEBI" id="CHEBI:15377"/>
        <dbReference type="ChEBI" id="CHEBI:29950"/>
        <dbReference type="ChEBI" id="CHEBI:50058"/>
        <dbReference type="ChEBI" id="CHEBI:57844"/>
        <dbReference type="ChEBI" id="CHEBI:58772"/>
        <dbReference type="EC" id="1.8.4.11"/>
    </reaction>
</comment>
<dbReference type="GO" id="GO:0008113">
    <property type="term" value="F:peptide-methionine (S)-S-oxide reductase activity"/>
    <property type="evidence" value="ECO:0007669"/>
    <property type="project" value="UniProtKB-EC"/>
</dbReference>
<dbReference type="AlphaFoldDB" id="A0A2H1EAX8"/>
<dbReference type="InterPro" id="IPR002569">
    <property type="entry name" value="Met_Sox_Rdtase_MsrA_dom"/>
</dbReference>
<organism evidence="6 7">
    <name type="scientific">Tenacibaculum maritimum NCIMB 2154</name>
    <dbReference type="NCBI Taxonomy" id="1349785"/>
    <lineage>
        <taxon>Bacteria</taxon>
        <taxon>Pseudomonadati</taxon>
        <taxon>Bacteroidota</taxon>
        <taxon>Flavobacteriia</taxon>
        <taxon>Flavobacteriales</taxon>
        <taxon>Flavobacteriaceae</taxon>
        <taxon>Tenacibaculum</taxon>
    </lineage>
</organism>
<feature type="domain" description="Peptide methionine sulphoxide reductase MsrA" evidence="5">
    <location>
        <begin position="4"/>
        <end position="140"/>
    </location>
</feature>
<evidence type="ECO:0000313" key="7">
    <source>
        <dbReference type="Proteomes" id="UP000231564"/>
    </source>
</evidence>
<sequence>MLIKIAFGGGCHWCTEAVFQYLKGVQKVHQGWVASTGDHSSFSEAVIIHFFPNQISLKTLIAIHLYTHKSTSEHSMRKKYRSAIYTFSEEQKFESMQILKEFQNEFDNKIITKVYPFSAFKPNTENFQEYYKKNPKKPFCETFINPKLRLLLNMFSKNVKTEELSHLIN</sequence>
<dbReference type="PANTHER" id="PTHR43774">
    <property type="entry name" value="PEPTIDE METHIONINE SULFOXIDE REDUCTASE"/>
    <property type="match status" value="1"/>
</dbReference>
<dbReference type="Proteomes" id="UP000231564">
    <property type="component" value="Chromosome MARIT"/>
</dbReference>
<dbReference type="STRING" id="1349785.GCA_000509405_01446"/>
<evidence type="ECO:0000256" key="4">
    <source>
        <dbReference type="ARBA" id="ARBA00048782"/>
    </source>
</evidence>
<evidence type="ECO:0000259" key="5">
    <source>
        <dbReference type="Pfam" id="PF01625"/>
    </source>
</evidence>
<dbReference type="EC" id="1.8.4.11" evidence="1"/>
<name>A0A2H1EAX8_9FLAO</name>
<evidence type="ECO:0000256" key="1">
    <source>
        <dbReference type="ARBA" id="ARBA00012502"/>
    </source>
</evidence>
<dbReference type="GeneID" id="47723506"/>
<dbReference type="RefSeq" id="WP_024741264.1">
    <property type="nucleotide sequence ID" value="NZ_BAUG01000022.1"/>
</dbReference>
<dbReference type="PANTHER" id="PTHR43774:SF1">
    <property type="entry name" value="PEPTIDE METHIONINE SULFOXIDE REDUCTASE MSRA 2"/>
    <property type="match status" value="1"/>
</dbReference>
<protein>
    <recommendedName>
        <fullName evidence="1">peptide-methionine (S)-S-oxide reductase</fullName>
        <ecNumber evidence="1">1.8.4.11</ecNumber>
    </recommendedName>
</protein>